<name>A0A1J5GHM2_9BACT</name>
<evidence type="ECO:0000313" key="3">
    <source>
        <dbReference type="Proteomes" id="UP000182059"/>
    </source>
</evidence>
<comment type="caution">
    <text evidence="2">The sequence shown here is derived from an EMBL/GenBank/DDBJ whole genome shotgun (WGS) entry which is preliminary data.</text>
</comment>
<keyword evidence="1" id="KW-0812">Transmembrane</keyword>
<protein>
    <submittedName>
        <fullName evidence="2">Uncharacterized protein</fullName>
    </submittedName>
</protein>
<proteinExistence type="predicted"/>
<dbReference type="AlphaFoldDB" id="A0A1J5GHM2"/>
<gene>
    <name evidence="2" type="ORF">AUK15_00305</name>
</gene>
<keyword evidence="1" id="KW-0472">Membrane</keyword>
<dbReference type="EMBL" id="MNYX01000007">
    <property type="protein sequence ID" value="OIP66552.1"/>
    <property type="molecule type" value="Genomic_DNA"/>
</dbReference>
<feature type="transmembrane region" description="Helical" evidence="1">
    <location>
        <begin position="12"/>
        <end position="30"/>
    </location>
</feature>
<sequence>MLPTEVIMFEELGVALITILLAWFIWYLEFGKTFKANYRLRKKMRDLVKRANNGDKSAQRKCDNSCYVNKRVVHCENKVNMKTHYSVSYKVL</sequence>
<evidence type="ECO:0000256" key="1">
    <source>
        <dbReference type="SAM" id="Phobius"/>
    </source>
</evidence>
<evidence type="ECO:0000313" key="2">
    <source>
        <dbReference type="EMBL" id="OIP66552.1"/>
    </source>
</evidence>
<organism evidence="2 3">
    <name type="scientific">Candidatus Nomurabacteria bacterium CG2_30_43_9</name>
    <dbReference type="NCBI Taxonomy" id="1805283"/>
    <lineage>
        <taxon>Bacteria</taxon>
        <taxon>Candidatus Nomuraibacteriota</taxon>
    </lineage>
</organism>
<accession>A0A1J5GHM2</accession>
<keyword evidence="1" id="KW-1133">Transmembrane helix</keyword>
<dbReference type="Proteomes" id="UP000182059">
    <property type="component" value="Unassembled WGS sequence"/>
</dbReference>
<reference evidence="2 3" key="1">
    <citation type="journal article" date="2016" name="Environ. Microbiol.">
        <title>Genomic resolution of a cold subsurface aquifer community provides metabolic insights for novel microbes adapted to high CO concentrations.</title>
        <authorList>
            <person name="Probst A.J."/>
            <person name="Castelle C.J."/>
            <person name="Singh A."/>
            <person name="Brown C.T."/>
            <person name="Anantharaman K."/>
            <person name="Sharon I."/>
            <person name="Hug L.A."/>
            <person name="Burstein D."/>
            <person name="Emerson J.B."/>
            <person name="Thomas B.C."/>
            <person name="Banfield J.F."/>
        </authorList>
    </citation>
    <scope>NUCLEOTIDE SEQUENCE [LARGE SCALE GENOMIC DNA]</scope>
    <source>
        <strain evidence="2">CG2_30_43_9</strain>
    </source>
</reference>